<dbReference type="Gene3D" id="3.90.1750.20">
    <property type="entry name" value="Putative Large Serine Recombinase, Chain B, Domain 2"/>
    <property type="match status" value="1"/>
</dbReference>
<dbReference type="Pfam" id="PF07508">
    <property type="entry name" value="Recombinase"/>
    <property type="match status" value="1"/>
</dbReference>
<name>A0A317FE35_9PROT</name>
<dbReference type="InterPro" id="IPR006119">
    <property type="entry name" value="Resolv_N"/>
</dbReference>
<dbReference type="InterPro" id="IPR050639">
    <property type="entry name" value="SSR_resolvase"/>
</dbReference>
<dbReference type="OrthoDB" id="9791494at2"/>
<keyword evidence="6" id="KW-1185">Reference proteome</keyword>
<evidence type="ECO:0000259" key="4">
    <source>
        <dbReference type="PROSITE" id="PS51737"/>
    </source>
</evidence>
<evidence type="ECO:0000256" key="1">
    <source>
        <dbReference type="SAM" id="Coils"/>
    </source>
</evidence>
<dbReference type="PROSITE" id="PS51736">
    <property type="entry name" value="RECOMBINASES_3"/>
    <property type="match status" value="1"/>
</dbReference>
<dbReference type="Gene3D" id="3.40.50.1390">
    <property type="entry name" value="Resolvase, N-terminal catalytic domain"/>
    <property type="match status" value="1"/>
</dbReference>
<dbReference type="Pfam" id="PF00239">
    <property type="entry name" value="Resolvase"/>
    <property type="match status" value="1"/>
</dbReference>
<dbReference type="CDD" id="cd00338">
    <property type="entry name" value="Ser_Recombinase"/>
    <property type="match status" value="1"/>
</dbReference>
<feature type="domain" description="Recombinase" evidence="4">
    <location>
        <begin position="149"/>
        <end position="290"/>
    </location>
</feature>
<sequence>MRAVTYSRYSSDQQNPRSAADQTRLCRVHAEAQGWRVVDSYEDLAVSGASRFRPEFQRLLGDARARKFDVVVCEALDRLGRKLADIAELFDQLSFLGIAIHTVQQGPVTQLHIGLSGTMSQLFLADLKAKTHRGLRAVAEDGRSAGGISYGYRIAPAPDGRAGRGHREIDEAQAAVVRRIFRDYAAGLSPKRIALALNAEGIAGPRGGAWAPSAINGDRGKGTGILNNALYIGQQVWGRRAWTKDPSTGRRVARKAAPETRVVTEVPELRIVPDELWEAAKARQASLDRKGAAQGTEAKASAFWTKQRPRYLFSGLMVCGACGGGFSKMSVEHFGCSTARNKGPTACGNRLTVRRDVLEETVLSALRERLMDPELFREFVSEFTATWNRLQAEASAGLTAQRAELARIDGQIERAVDAIVAGMASPALKGRLEELERRKAHLEAELAGAEAPAPRLHPNLAELYRTRVAELARVLAAEDGIEAREVVRGLVEAIRLTPEGERLRIEVRGELGAILRLAEGARNQKRPGGVAEAFVGQIKLDAGTGFEPVTFRL</sequence>
<dbReference type="PANTHER" id="PTHR30461:SF23">
    <property type="entry name" value="DNA RECOMBINASE-RELATED"/>
    <property type="match status" value="1"/>
</dbReference>
<feature type="domain" description="Resolvase/invertase-type recombinase catalytic" evidence="3">
    <location>
        <begin position="2"/>
        <end position="155"/>
    </location>
</feature>
<evidence type="ECO:0000256" key="2">
    <source>
        <dbReference type="SAM" id="MobiDB-lite"/>
    </source>
</evidence>
<reference evidence="6" key="1">
    <citation type="submission" date="2018-05" db="EMBL/GenBank/DDBJ databases">
        <authorList>
            <person name="Du Z."/>
            <person name="Wang X."/>
        </authorList>
    </citation>
    <scope>NUCLEOTIDE SEQUENCE [LARGE SCALE GENOMIC DNA]</scope>
    <source>
        <strain evidence="6">CQN31</strain>
    </source>
</reference>
<dbReference type="InterPro" id="IPR036162">
    <property type="entry name" value="Resolvase-like_N_sf"/>
</dbReference>
<dbReference type="AlphaFoldDB" id="A0A317FE35"/>
<comment type="caution">
    <text evidence="5">The sequence shown here is derived from an EMBL/GenBank/DDBJ whole genome shotgun (WGS) entry which is preliminary data.</text>
</comment>
<accession>A0A317FE35</accession>
<dbReference type="EMBL" id="QGNA01000003">
    <property type="protein sequence ID" value="PWS36803.1"/>
    <property type="molecule type" value="Genomic_DNA"/>
</dbReference>
<organism evidence="5 6">
    <name type="scientific">Falsiroseomonas bella</name>
    <dbReference type="NCBI Taxonomy" id="2184016"/>
    <lineage>
        <taxon>Bacteria</taxon>
        <taxon>Pseudomonadati</taxon>
        <taxon>Pseudomonadota</taxon>
        <taxon>Alphaproteobacteria</taxon>
        <taxon>Acetobacterales</taxon>
        <taxon>Roseomonadaceae</taxon>
        <taxon>Falsiroseomonas</taxon>
    </lineage>
</organism>
<proteinExistence type="predicted"/>
<dbReference type="InterPro" id="IPR025827">
    <property type="entry name" value="Zn_ribbon_recom_dom"/>
</dbReference>
<dbReference type="PROSITE" id="PS51737">
    <property type="entry name" value="RECOMBINASE_DNA_BIND"/>
    <property type="match status" value="1"/>
</dbReference>
<dbReference type="GO" id="GO:0003677">
    <property type="term" value="F:DNA binding"/>
    <property type="evidence" value="ECO:0007669"/>
    <property type="project" value="InterPro"/>
</dbReference>
<dbReference type="SMART" id="SM00857">
    <property type="entry name" value="Resolvase"/>
    <property type="match status" value="1"/>
</dbReference>
<evidence type="ECO:0000313" key="5">
    <source>
        <dbReference type="EMBL" id="PWS36803.1"/>
    </source>
</evidence>
<dbReference type="Proteomes" id="UP000245765">
    <property type="component" value="Unassembled WGS sequence"/>
</dbReference>
<feature type="coiled-coil region" evidence="1">
    <location>
        <begin position="425"/>
        <end position="452"/>
    </location>
</feature>
<keyword evidence="1" id="KW-0175">Coiled coil</keyword>
<feature type="compositionally biased region" description="Polar residues" evidence="2">
    <location>
        <begin position="7"/>
        <end position="21"/>
    </location>
</feature>
<dbReference type="PANTHER" id="PTHR30461">
    <property type="entry name" value="DNA-INVERTASE FROM LAMBDOID PROPHAGE"/>
    <property type="match status" value="1"/>
</dbReference>
<dbReference type="Pfam" id="PF13408">
    <property type="entry name" value="Zn_ribbon_recom"/>
    <property type="match status" value="1"/>
</dbReference>
<gene>
    <name evidence="5" type="ORF">DFH01_12690</name>
</gene>
<dbReference type="InterPro" id="IPR011109">
    <property type="entry name" value="DNA_bind_recombinase_dom"/>
</dbReference>
<dbReference type="SUPFAM" id="SSF53041">
    <property type="entry name" value="Resolvase-like"/>
    <property type="match status" value="1"/>
</dbReference>
<feature type="region of interest" description="Disordered" evidence="2">
    <location>
        <begin position="1"/>
        <end position="21"/>
    </location>
</feature>
<evidence type="ECO:0000313" key="6">
    <source>
        <dbReference type="Proteomes" id="UP000245765"/>
    </source>
</evidence>
<dbReference type="InterPro" id="IPR038109">
    <property type="entry name" value="DNA_bind_recomb_sf"/>
</dbReference>
<protein>
    <submittedName>
        <fullName evidence="5">Resolvase</fullName>
    </submittedName>
</protein>
<evidence type="ECO:0000259" key="3">
    <source>
        <dbReference type="PROSITE" id="PS51736"/>
    </source>
</evidence>
<dbReference type="GO" id="GO:0000150">
    <property type="term" value="F:DNA strand exchange activity"/>
    <property type="evidence" value="ECO:0007669"/>
    <property type="project" value="InterPro"/>
</dbReference>